<dbReference type="AlphaFoldDB" id="A0A1Y3B6Z6"/>
<dbReference type="Proteomes" id="UP000194236">
    <property type="component" value="Unassembled WGS sequence"/>
</dbReference>
<comment type="caution">
    <text evidence="1">The sequence shown here is derived from an EMBL/GenBank/DDBJ whole genome shotgun (WGS) entry which is preliminary data.</text>
</comment>
<name>A0A1Y3B6Z6_EURMA</name>
<keyword evidence="2" id="KW-1185">Reference proteome</keyword>
<evidence type="ECO:0000313" key="1">
    <source>
        <dbReference type="EMBL" id="OTF75977.1"/>
    </source>
</evidence>
<evidence type="ECO:0000313" key="2">
    <source>
        <dbReference type="Proteomes" id="UP000194236"/>
    </source>
</evidence>
<reference evidence="1 2" key="1">
    <citation type="submission" date="2017-03" db="EMBL/GenBank/DDBJ databases">
        <title>Genome Survey of Euroglyphus maynei.</title>
        <authorList>
            <person name="Arlian L.G."/>
            <person name="Morgan M.S."/>
            <person name="Rider S.D."/>
        </authorList>
    </citation>
    <scope>NUCLEOTIDE SEQUENCE [LARGE SCALE GENOMIC DNA]</scope>
    <source>
        <strain evidence="1">Arlian Lab</strain>
        <tissue evidence="1">Whole body</tissue>
    </source>
</reference>
<gene>
    <name evidence="1" type="ORF">BLA29_004653</name>
</gene>
<sequence length="77" mass="9052">MQIDSITIARWISLFQQEIFSYYIEQPLLHSLPNNRMFAFVFYFITFHSQKNLLKEKVHELHSSSSSSSPSLGQTQQ</sequence>
<protein>
    <submittedName>
        <fullName evidence="1">Uncharacterized protein</fullName>
    </submittedName>
</protein>
<accession>A0A1Y3B6Z6</accession>
<proteinExistence type="predicted"/>
<dbReference type="EMBL" id="MUJZ01039522">
    <property type="protein sequence ID" value="OTF75977.1"/>
    <property type="molecule type" value="Genomic_DNA"/>
</dbReference>
<organism evidence="1 2">
    <name type="scientific">Euroglyphus maynei</name>
    <name type="common">Mayne's house dust mite</name>
    <dbReference type="NCBI Taxonomy" id="6958"/>
    <lineage>
        <taxon>Eukaryota</taxon>
        <taxon>Metazoa</taxon>
        <taxon>Ecdysozoa</taxon>
        <taxon>Arthropoda</taxon>
        <taxon>Chelicerata</taxon>
        <taxon>Arachnida</taxon>
        <taxon>Acari</taxon>
        <taxon>Acariformes</taxon>
        <taxon>Sarcoptiformes</taxon>
        <taxon>Astigmata</taxon>
        <taxon>Psoroptidia</taxon>
        <taxon>Analgoidea</taxon>
        <taxon>Pyroglyphidae</taxon>
        <taxon>Pyroglyphinae</taxon>
        <taxon>Euroglyphus</taxon>
    </lineage>
</organism>